<evidence type="ECO:0000256" key="4">
    <source>
        <dbReference type="ARBA" id="ARBA00022679"/>
    </source>
</evidence>
<evidence type="ECO:0000256" key="5">
    <source>
        <dbReference type="ARBA" id="ARBA00022741"/>
    </source>
</evidence>
<evidence type="ECO:0000256" key="8">
    <source>
        <dbReference type="ARBA" id="ARBA00023012"/>
    </source>
</evidence>
<feature type="transmembrane region" description="Helical" evidence="9">
    <location>
        <begin position="159"/>
        <end position="179"/>
    </location>
</feature>
<comment type="catalytic activity">
    <reaction evidence="1">
        <text>ATP + protein L-histidine = ADP + protein N-phospho-L-histidine.</text>
        <dbReference type="EC" id="2.7.13.3"/>
    </reaction>
</comment>
<reference evidence="11 12" key="1">
    <citation type="journal article" date="2023" name="Antonie Van Leeuwenhoek">
        <title>Mesoterricola silvestris gen. nov., sp. nov., Mesoterricola sediminis sp. nov., Geothrix oryzae sp. nov., Geothrix edaphica sp. nov., Geothrix rubra sp. nov., and Geothrix limicola sp. nov., six novel members of Acidobacteriota isolated from soils.</title>
        <authorList>
            <person name="Itoh H."/>
            <person name="Sugisawa Y."/>
            <person name="Mise K."/>
            <person name="Xu Z."/>
            <person name="Kuniyasu M."/>
            <person name="Ushijima N."/>
            <person name="Kawano K."/>
            <person name="Kobayashi E."/>
            <person name="Shiratori Y."/>
            <person name="Masuda Y."/>
            <person name="Senoo K."/>
        </authorList>
    </citation>
    <scope>NUCLEOTIDE SEQUENCE [LARGE SCALE GENOMIC DNA]</scope>
    <source>
        <strain evidence="11 12">Red804</strain>
    </source>
</reference>
<feature type="transmembrane region" description="Helical" evidence="9">
    <location>
        <begin position="292"/>
        <end position="313"/>
    </location>
</feature>
<keyword evidence="8" id="KW-0902">Two-component regulatory system</keyword>
<keyword evidence="9" id="KW-0472">Membrane</keyword>
<accession>A0ABQ5QBA8</accession>
<comment type="caution">
    <text evidence="11">The sequence shown here is derived from an EMBL/GenBank/DDBJ whole genome shotgun (WGS) entry which is preliminary data.</text>
</comment>
<sequence>MARLSWTDGFLRTDMLPPDTHPPPDAFGSWPKSAPWLVLAYGLLGPALLLVLAPGARGLALNALNTIIFAHAGILALARARKERDARWGWQGIAAGLFAQTLNQAWATFSILRYGTAPPFPSWGDLLSVLTLILIAASLLAWPLASASGSERWRKGMDGLGAGMSAFFIGWFLALGPLFHRPGSSPEERGAMVVFFLGNATILGICVYLGARRTSRFRGPLGWVTMGFAASLLQITLQVPLVLVGQYRLGDSLDLLVLLAAIFILLAPMAPFPVEPGHPPDVEVQDRSIGALMLPMLPAALALAVVLAALAWAPSTLDAPLLAMGTTMAGLGLFRGMLALRDLQRLSAALESRVMARTHDLEAMQETMLRTERMNAMAVLGAGMAHDLNNALATIRACAELAMARLEEGQAPEGKDLAHILVAADQSTALTRRLMSFGRSEDEPHASICLRDELSHMETILRMLLGRQCSLRLELGETTVPILGSRTQIEQIFVNLVSNARDAMPQGGDITIRLSRILFAGKPLACVEVEDTGEGMPPEVQAKIFSPFFTTKAPGRGTGLGLPSVRQLMHNLGGDLSVTSQPGVGTTFMLRFPVAEG</sequence>
<dbReference type="Gene3D" id="3.30.565.10">
    <property type="entry name" value="Histidine kinase-like ATPase, C-terminal domain"/>
    <property type="match status" value="1"/>
</dbReference>
<keyword evidence="9" id="KW-0812">Transmembrane</keyword>
<name>A0ABQ5QBA8_9BACT</name>
<dbReference type="InterPro" id="IPR004358">
    <property type="entry name" value="Sig_transdc_His_kin-like_C"/>
</dbReference>
<proteinExistence type="predicted"/>
<dbReference type="PANTHER" id="PTHR43065:SF46">
    <property type="entry name" value="C4-DICARBOXYLATE TRANSPORT SENSOR PROTEIN DCTB"/>
    <property type="match status" value="1"/>
</dbReference>
<dbReference type="PANTHER" id="PTHR43065">
    <property type="entry name" value="SENSOR HISTIDINE KINASE"/>
    <property type="match status" value="1"/>
</dbReference>
<dbReference type="InterPro" id="IPR005467">
    <property type="entry name" value="His_kinase_dom"/>
</dbReference>
<dbReference type="Gene3D" id="1.10.287.130">
    <property type="match status" value="1"/>
</dbReference>
<dbReference type="CDD" id="cd00082">
    <property type="entry name" value="HisKA"/>
    <property type="match status" value="1"/>
</dbReference>
<evidence type="ECO:0000259" key="10">
    <source>
        <dbReference type="PROSITE" id="PS50109"/>
    </source>
</evidence>
<keyword evidence="3" id="KW-0597">Phosphoprotein</keyword>
<feature type="transmembrane region" description="Helical" evidence="9">
    <location>
        <begin position="126"/>
        <end position="147"/>
    </location>
</feature>
<feature type="transmembrane region" description="Helical" evidence="9">
    <location>
        <begin position="191"/>
        <end position="211"/>
    </location>
</feature>
<dbReference type="SUPFAM" id="SSF55874">
    <property type="entry name" value="ATPase domain of HSP90 chaperone/DNA topoisomerase II/histidine kinase"/>
    <property type="match status" value="1"/>
</dbReference>
<dbReference type="Proteomes" id="UP001165069">
    <property type="component" value="Unassembled WGS sequence"/>
</dbReference>
<keyword evidence="4" id="KW-0808">Transferase</keyword>
<evidence type="ECO:0000256" key="6">
    <source>
        <dbReference type="ARBA" id="ARBA00022777"/>
    </source>
</evidence>
<feature type="transmembrane region" description="Helical" evidence="9">
    <location>
        <begin position="59"/>
        <end position="78"/>
    </location>
</feature>
<evidence type="ECO:0000256" key="1">
    <source>
        <dbReference type="ARBA" id="ARBA00000085"/>
    </source>
</evidence>
<dbReference type="PROSITE" id="PS50109">
    <property type="entry name" value="HIS_KIN"/>
    <property type="match status" value="1"/>
</dbReference>
<keyword evidence="5" id="KW-0547">Nucleotide-binding</keyword>
<dbReference type="InterPro" id="IPR003594">
    <property type="entry name" value="HATPase_dom"/>
</dbReference>
<dbReference type="SMART" id="SM00388">
    <property type="entry name" value="HisKA"/>
    <property type="match status" value="1"/>
</dbReference>
<evidence type="ECO:0000256" key="2">
    <source>
        <dbReference type="ARBA" id="ARBA00012438"/>
    </source>
</evidence>
<feature type="domain" description="Histidine kinase" evidence="10">
    <location>
        <begin position="383"/>
        <end position="596"/>
    </location>
</feature>
<keyword evidence="9" id="KW-1133">Transmembrane helix</keyword>
<dbReference type="Pfam" id="PF02518">
    <property type="entry name" value="HATPase_c"/>
    <property type="match status" value="1"/>
</dbReference>
<feature type="transmembrane region" description="Helical" evidence="9">
    <location>
        <begin position="223"/>
        <end position="243"/>
    </location>
</feature>
<dbReference type="InterPro" id="IPR036097">
    <property type="entry name" value="HisK_dim/P_sf"/>
</dbReference>
<organism evidence="11 12">
    <name type="scientific">Geothrix limicola</name>
    <dbReference type="NCBI Taxonomy" id="2927978"/>
    <lineage>
        <taxon>Bacteria</taxon>
        <taxon>Pseudomonadati</taxon>
        <taxon>Acidobacteriota</taxon>
        <taxon>Holophagae</taxon>
        <taxon>Holophagales</taxon>
        <taxon>Holophagaceae</taxon>
        <taxon>Geothrix</taxon>
    </lineage>
</organism>
<dbReference type="SUPFAM" id="SSF47384">
    <property type="entry name" value="Homodimeric domain of signal transducing histidine kinase"/>
    <property type="match status" value="1"/>
</dbReference>
<dbReference type="InterPro" id="IPR003661">
    <property type="entry name" value="HisK_dim/P_dom"/>
</dbReference>
<evidence type="ECO:0000256" key="7">
    <source>
        <dbReference type="ARBA" id="ARBA00022840"/>
    </source>
</evidence>
<evidence type="ECO:0000313" key="11">
    <source>
        <dbReference type="EMBL" id="GLH72114.1"/>
    </source>
</evidence>
<keyword evidence="12" id="KW-1185">Reference proteome</keyword>
<dbReference type="EMBL" id="BSDE01000001">
    <property type="protein sequence ID" value="GLH72114.1"/>
    <property type="molecule type" value="Genomic_DNA"/>
</dbReference>
<dbReference type="InterPro" id="IPR036890">
    <property type="entry name" value="HATPase_C_sf"/>
</dbReference>
<protein>
    <recommendedName>
        <fullName evidence="2">histidine kinase</fullName>
        <ecNumber evidence="2">2.7.13.3</ecNumber>
    </recommendedName>
</protein>
<feature type="transmembrane region" description="Helical" evidence="9">
    <location>
        <begin position="90"/>
        <end position="114"/>
    </location>
</feature>
<evidence type="ECO:0000256" key="3">
    <source>
        <dbReference type="ARBA" id="ARBA00022553"/>
    </source>
</evidence>
<dbReference type="EC" id="2.7.13.3" evidence="2"/>
<keyword evidence="7" id="KW-0067">ATP-binding</keyword>
<keyword evidence="6" id="KW-0418">Kinase</keyword>
<gene>
    <name evidence="11" type="ORF">GETHLI_06160</name>
</gene>
<evidence type="ECO:0000313" key="12">
    <source>
        <dbReference type="Proteomes" id="UP001165069"/>
    </source>
</evidence>
<evidence type="ECO:0000256" key="9">
    <source>
        <dbReference type="SAM" id="Phobius"/>
    </source>
</evidence>
<dbReference type="SMART" id="SM00387">
    <property type="entry name" value="HATPase_c"/>
    <property type="match status" value="1"/>
</dbReference>
<dbReference type="PRINTS" id="PR00344">
    <property type="entry name" value="BCTRLSENSOR"/>
</dbReference>
<feature type="transmembrane region" description="Helical" evidence="9">
    <location>
        <begin position="255"/>
        <end position="272"/>
    </location>
</feature>
<feature type="transmembrane region" description="Helical" evidence="9">
    <location>
        <begin position="34"/>
        <end position="53"/>
    </location>
</feature>
<feature type="transmembrane region" description="Helical" evidence="9">
    <location>
        <begin position="319"/>
        <end position="338"/>
    </location>
</feature>